<evidence type="ECO:0008006" key="10">
    <source>
        <dbReference type="Google" id="ProtNLM"/>
    </source>
</evidence>
<evidence type="ECO:0000313" key="9">
    <source>
        <dbReference type="Proteomes" id="UP000650467"/>
    </source>
</evidence>
<dbReference type="FunFam" id="3.40.50.2000:FF:000067">
    <property type="entry name" value="Digalactosyldiacylglycerol synthase 1, chloroplastic"/>
    <property type="match status" value="1"/>
</dbReference>
<protein>
    <recommendedName>
        <fullName evidence="10">Digalactosyldiacylglycerol synthase</fullName>
    </recommendedName>
</protein>
<gene>
    <name evidence="8" type="ORF">HXX76_001892</name>
</gene>
<evidence type="ECO:0000256" key="3">
    <source>
        <dbReference type="ARBA" id="ARBA00009481"/>
    </source>
</evidence>
<keyword evidence="5" id="KW-0934">Plastid</keyword>
<dbReference type="CDD" id="cd01635">
    <property type="entry name" value="Glycosyltransferase_GTB-type"/>
    <property type="match status" value="1"/>
</dbReference>
<comment type="similarity">
    <text evidence="3">Belongs to the glycosyltransferase group 1 family. Glycosyltransferase 4 subfamily.</text>
</comment>
<evidence type="ECO:0000256" key="4">
    <source>
        <dbReference type="ARBA" id="ARBA00022528"/>
    </source>
</evidence>
<dbReference type="AlphaFoldDB" id="A0A835TS76"/>
<organism evidence="8 9">
    <name type="scientific">Chlamydomonas incerta</name>
    <dbReference type="NCBI Taxonomy" id="51695"/>
    <lineage>
        <taxon>Eukaryota</taxon>
        <taxon>Viridiplantae</taxon>
        <taxon>Chlorophyta</taxon>
        <taxon>core chlorophytes</taxon>
        <taxon>Chlorophyceae</taxon>
        <taxon>CS clade</taxon>
        <taxon>Chlamydomonadales</taxon>
        <taxon>Chlamydomonadaceae</taxon>
        <taxon>Chlamydomonas</taxon>
    </lineage>
</organism>
<dbReference type="PANTHER" id="PTHR46132:SF1">
    <property type="entry name" value="DIGALACTOSYLDIACYLGLYCEROL SYNTHASE 2, CHLOROPLASTIC"/>
    <property type="match status" value="1"/>
</dbReference>
<evidence type="ECO:0000256" key="2">
    <source>
        <dbReference type="ARBA" id="ARBA00004370"/>
    </source>
</evidence>
<evidence type="ECO:0000256" key="1">
    <source>
        <dbReference type="ARBA" id="ARBA00004229"/>
    </source>
</evidence>
<accession>A0A835TS76</accession>
<dbReference type="OrthoDB" id="44480at2759"/>
<name>A0A835TS76_CHLIN</name>
<comment type="subcellular location">
    <subcellularLocation>
        <location evidence="2">Membrane</location>
    </subcellularLocation>
    <subcellularLocation>
        <location evidence="1">Plastid</location>
        <location evidence="1">Chloroplast</location>
    </subcellularLocation>
</comment>
<sequence>MTHSANGVEGPLKVFSWSVPGRPAPSFPQGGFVASPTPLTTAAESLRAVAESNANSIVLYAKQNPDVQRLVNNYESWQQSQQNEVRQRLGSFKPPETLLSGQQQLLTEDWDLLRRVKNADLSLATTMKRSASDPSLDSPTHWKSGKHWTFNVGDDDSASAAFDQFSHAKPSKADGDIALAARAFPRVTTAPSLQELSESWAANDVVAKNLEVVAQAIISRSRLALQTAQQSIQQTAANCQQNLQMLGTALQQNLPAGAAQPAGLAGTGALALVPWAVHANGQPAGGAPAGTDAHGNPVPVFPPAAAAYAARQAMLAAAAAAGEAGAPGSGAGGGAPASDVTIGPWAIFPRYLRAREAEAEAAAGEAGDGSGSGAAEWYAPFEKYIESLENNKRLAQLRGSSLREPGRQVAIVTTASLPWLTGTAVNPLLRAAYLASSGGDRKVTLVLPWLSQADQQRVFPADVSFNTPEEQEEFVRQWARNRTGLPCNFKVAFYPGRYAAEKGSILPVGDITTVIPDHEADVAVLEEPEHLNWYHHGRRWTDKFAHVVGVMHTNYLDYARREEGGHVKEAILKHINAWMCRIYCHKVIKLSDAVQPLPREETMFVHGVSPSFLQVGQTKAQLAASGDKPFSKDAYFLGKVLWAKGYTELLDRLNEHTQRTGQSISVDVYGSGPDLKAVEEEASRRNLRLAFRGARDHADKSLQDYKVFINPSLSDVVATTTAEALAMGKFVLCAEHPSNKFFEQFPNCLIYRTPDEFSRQLRRALASDPSPLSPQQLHSLTWEAATERFLDIAELRPGSISPLDTALDNVLAAAHHVLTGVEGLRVAAGAGAKTRDMPARITDYKPSDDDVGGFFDDKNRALRAAAEAKQRQQQQVVVAQGKAAAATAAAVSAVAAATAANAAVAMPPPAAASPTQQIAHAAAIAAAASTPAVVAAK</sequence>
<evidence type="ECO:0000256" key="7">
    <source>
        <dbReference type="ARBA" id="ARBA00023136"/>
    </source>
</evidence>
<keyword evidence="6" id="KW-0808">Transferase</keyword>
<dbReference type="Pfam" id="PF13692">
    <property type="entry name" value="Glyco_trans_1_4"/>
    <property type="match status" value="1"/>
</dbReference>
<dbReference type="GO" id="GO:0046481">
    <property type="term" value="F:digalactosyldiacylglycerol synthase activity"/>
    <property type="evidence" value="ECO:0007669"/>
    <property type="project" value="InterPro"/>
</dbReference>
<dbReference type="Proteomes" id="UP000650467">
    <property type="component" value="Unassembled WGS sequence"/>
</dbReference>
<evidence type="ECO:0000256" key="6">
    <source>
        <dbReference type="ARBA" id="ARBA00022679"/>
    </source>
</evidence>
<evidence type="ECO:0000313" key="8">
    <source>
        <dbReference type="EMBL" id="KAG2443540.1"/>
    </source>
</evidence>
<dbReference type="GO" id="GO:0019375">
    <property type="term" value="P:galactolipid biosynthetic process"/>
    <property type="evidence" value="ECO:0007669"/>
    <property type="project" value="TreeGrafter"/>
</dbReference>
<dbReference type="SUPFAM" id="SSF53756">
    <property type="entry name" value="UDP-Glycosyltransferase/glycogen phosphorylase"/>
    <property type="match status" value="1"/>
</dbReference>
<dbReference type="EMBL" id="JAEHOC010000003">
    <property type="protein sequence ID" value="KAG2443540.1"/>
    <property type="molecule type" value="Genomic_DNA"/>
</dbReference>
<comment type="caution">
    <text evidence="8">The sequence shown here is derived from an EMBL/GenBank/DDBJ whole genome shotgun (WGS) entry which is preliminary data.</text>
</comment>
<keyword evidence="9" id="KW-1185">Reference proteome</keyword>
<keyword evidence="7" id="KW-0472">Membrane</keyword>
<dbReference type="GO" id="GO:0009707">
    <property type="term" value="C:chloroplast outer membrane"/>
    <property type="evidence" value="ECO:0007669"/>
    <property type="project" value="TreeGrafter"/>
</dbReference>
<proteinExistence type="inferred from homology"/>
<evidence type="ECO:0000256" key="5">
    <source>
        <dbReference type="ARBA" id="ARBA00022640"/>
    </source>
</evidence>
<reference evidence="8" key="1">
    <citation type="journal article" date="2020" name="bioRxiv">
        <title>Comparative genomics of Chlamydomonas.</title>
        <authorList>
            <person name="Craig R.J."/>
            <person name="Hasan A.R."/>
            <person name="Ness R.W."/>
            <person name="Keightley P.D."/>
        </authorList>
    </citation>
    <scope>NUCLEOTIDE SEQUENCE</scope>
    <source>
        <strain evidence="8">SAG 7.73</strain>
    </source>
</reference>
<dbReference type="PANTHER" id="PTHR46132">
    <property type="entry name" value="DIGALACTOSYLDIACYLGLYCEROL SYNTHASE 2, CHLOROPLASTIC"/>
    <property type="match status" value="1"/>
</dbReference>
<keyword evidence="4" id="KW-0150">Chloroplast</keyword>
<dbReference type="Gene3D" id="3.40.50.2000">
    <property type="entry name" value="Glycogen Phosphorylase B"/>
    <property type="match status" value="1"/>
</dbReference>
<dbReference type="InterPro" id="IPR044525">
    <property type="entry name" value="DGDG1/2"/>
</dbReference>